<keyword evidence="3" id="KW-1185">Reference proteome</keyword>
<keyword evidence="1" id="KW-1133">Transmembrane helix</keyword>
<evidence type="ECO:0000313" key="3">
    <source>
        <dbReference type="Proteomes" id="UP000724874"/>
    </source>
</evidence>
<protein>
    <submittedName>
        <fullName evidence="2">Uncharacterized protein</fullName>
    </submittedName>
</protein>
<feature type="transmembrane region" description="Helical" evidence="1">
    <location>
        <begin position="49"/>
        <end position="69"/>
    </location>
</feature>
<accession>A0A9P5NWV3</accession>
<dbReference type="OrthoDB" id="3357408at2759"/>
<dbReference type="Proteomes" id="UP000724874">
    <property type="component" value="Unassembled WGS sequence"/>
</dbReference>
<organism evidence="2 3">
    <name type="scientific">Gymnopilus junonius</name>
    <name type="common">Spectacular rustgill mushroom</name>
    <name type="synonym">Gymnopilus spectabilis subsp. junonius</name>
    <dbReference type="NCBI Taxonomy" id="109634"/>
    <lineage>
        <taxon>Eukaryota</taxon>
        <taxon>Fungi</taxon>
        <taxon>Dikarya</taxon>
        <taxon>Basidiomycota</taxon>
        <taxon>Agaricomycotina</taxon>
        <taxon>Agaricomycetes</taxon>
        <taxon>Agaricomycetidae</taxon>
        <taxon>Agaricales</taxon>
        <taxon>Agaricineae</taxon>
        <taxon>Hymenogastraceae</taxon>
        <taxon>Gymnopilus</taxon>
    </lineage>
</organism>
<sequence length="113" mass="12485">MQTYIFKIAAKGPTWIDLAKPYTVIIQTLTADLFLTYRCWAVYGKSLRVALLPICLSLASLGVFIRIIIIQSGMNSKFGTVSHQVKAAQALLGLFTAQFALTTTLNVYATCEY</sequence>
<dbReference type="EMBL" id="JADNYJ010000013">
    <property type="protein sequence ID" value="KAF8907973.1"/>
    <property type="molecule type" value="Genomic_DNA"/>
</dbReference>
<comment type="caution">
    <text evidence="2">The sequence shown here is derived from an EMBL/GenBank/DDBJ whole genome shotgun (WGS) entry which is preliminary data.</text>
</comment>
<evidence type="ECO:0000256" key="1">
    <source>
        <dbReference type="SAM" id="Phobius"/>
    </source>
</evidence>
<gene>
    <name evidence="2" type="ORF">CPB84DRAFT_249242</name>
</gene>
<feature type="transmembrane region" description="Helical" evidence="1">
    <location>
        <begin position="90"/>
        <end position="109"/>
    </location>
</feature>
<keyword evidence="1" id="KW-0472">Membrane</keyword>
<name>A0A9P5NWV3_GYMJU</name>
<dbReference type="AlphaFoldDB" id="A0A9P5NWV3"/>
<keyword evidence="1" id="KW-0812">Transmembrane</keyword>
<evidence type="ECO:0000313" key="2">
    <source>
        <dbReference type="EMBL" id="KAF8907973.1"/>
    </source>
</evidence>
<proteinExistence type="predicted"/>
<reference evidence="2" key="1">
    <citation type="submission" date="2020-11" db="EMBL/GenBank/DDBJ databases">
        <authorList>
            <consortium name="DOE Joint Genome Institute"/>
            <person name="Ahrendt S."/>
            <person name="Riley R."/>
            <person name="Andreopoulos W."/>
            <person name="LaButti K."/>
            <person name="Pangilinan J."/>
            <person name="Ruiz-duenas F.J."/>
            <person name="Barrasa J.M."/>
            <person name="Sanchez-Garcia M."/>
            <person name="Camarero S."/>
            <person name="Miyauchi S."/>
            <person name="Serrano A."/>
            <person name="Linde D."/>
            <person name="Babiker R."/>
            <person name="Drula E."/>
            <person name="Ayuso-Fernandez I."/>
            <person name="Pacheco R."/>
            <person name="Padilla G."/>
            <person name="Ferreira P."/>
            <person name="Barriuso J."/>
            <person name="Kellner H."/>
            <person name="Castanera R."/>
            <person name="Alfaro M."/>
            <person name="Ramirez L."/>
            <person name="Pisabarro A.G."/>
            <person name="Kuo A."/>
            <person name="Tritt A."/>
            <person name="Lipzen A."/>
            <person name="He G."/>
            <person name="Yan M."/>
            <person name="Ng V."/>
            <person name="Cullen D."/>
            <person name="Martin F."/>
            <person name="Rosso M.-N."/>
            <person name="Henrissat B."/>
            <person name="Hibbett D."/>
            <person name="Martinez A.T."/>
            <person name="Grigoriev I.V."/>
        </authorList>
    </citation>
    <scope>NUCLEOTIDE SEQUENCE</scope>
    <source>
        <strain evidence="2">AH 44721</strain>
    </source>
</reference>